<accession>A0A934SUW7</accession>
<dbReference type="AlphaFoldDB" id="A0A934SUW7"/>
<name>A0A934SUW7_9BURK</name>
<dbReference type="EMBL" id="JAEPBG010000006">
    <property type="protein sequence ID" value="MBK4736024.1"/>
    <property type="molecule type" value="Genomic_DNA"/>
</dbReference>
<reference evidence="1" key="1">
    <citation type="submission" date="2021-01" db="EMBL/GenBank/DDBJ databases">
        <title>Genome sequence of strain Noviherbaspirillum sp. DKR-6.</title>
        <authorList>
            <person name="Chaudhary D.K."/>
        </authorList>
    </citation>
    <scope>NUCLEOTIDE SEQUENCE</scope>
    <source>
        <strain evidence="1">DKR-6</strain>
    </source>
</reference>
<proteinExistence type="predicted"/>
<dbReference type="RefSeq" id="WP_200593022.1">
    <property type="nucleotide sequence ID" value="NZ_JAEPBG010000006.1"/>
</dbReference>
<protein>
    <submittedName>
        <fullName evidence="1">Uncharacterized protein</fullName>
    </submittedName>
</protein>
<comment type="caution">
    <text evidence="1">The sequence shown here is derived from an EMBL/GenBank/DDBJ whole genome shotgun (WGS) entry which is preliminary data.</text>
</comment>
<evidence type="ECO:0000313" key="2">
    <source>
        <dbReference type="Proteomes" id="UP000622890"/>
    </source>
</evidence>
<sequence length="175" mass="19776">MKPMTHEKRLLRDLARDAHLLPQLLRIWRTHPLLQQISCRMAEYISLYPQDGDGHPLMQTALIGAISEYERCCRQTDSTAACDAYTRALIGTAEQVFSQEICADIENGTVRWMPLEESATAFLQKHPNATVHVMRCPRWLSRRMAICAIILQTVPHALLDAIASDTIFDELCGTA</sequence>
<gene>
    <name evidence="1" type="ORF">JJB74_15490</name>
</gene>
<evidence type="ECO:0000313" key="1">
    <source>
        <dbReference type="EMBL" id="MBK4736024.1"/>
    </source>
</evidence>
<dbReference type="Proteomes" id="UP000622890">
    <property type="component" value="Unassembled WGS sequence"/>
</dbReference>
<organism evidence="1 2">
    <name type="scientific">Noviherbaspirillum pedocola</name>
    <dbReference type="NCBI Taxonomy" id="2801341"/>
    <lineage>
        <taxon>Bacteria</taxon>
        <taxon>Pseudomonadati</taxon>
        <taxon>Pseudomonadota</taxon>
        <taxon>Betaproteobacteria</taxon>
        <taxon>Burkholderiales</taxon>
        <taxon>Oxalobacteraceae</taxon>
        <taxon>Noviherbaspirillum</taxon>
    </lineage>
</organism>
<keyword evidence="2" id="KW-1185">Reference proteome</keyword>